<evidence type="ECO:0000313" key="6">
    <source>
        <dbReference type="Proteomes" id="UP000256645"/>
    </source>
</evidence>
<dbReference type="InterPro" id="IPR045079">
    <property type="entry name" value="Oxoprolinase-like"/>
</dbReference>
<keyword evidence="2" id="KW-0539">Nucleus</keyword>
<feature type="compositionally biased region" description="Low complexity" evidence="3">
    <location>
        <begin position="1455"/>
        <end position="1469"/>
    </location>
</feature>
<dbReference type="InterPro" id="IPR007219">
    <property type="entry name" value="XnlR_reg_dom"/>
</dbReference>
<dbReference type="Proteomes" id="UP000256645">
    <property type="component" value="Unassembled WGS sequence"/>
</dbReference>
<keyword evidence="6" id="KW-1185">Reference proteome</keyword>
<dbReference type="PANTHER" id="PTHR11365:SF2">
    <property type="entry name" value="5-OXOPROLINASE"/>
    <property type="match status" value="1"/>
</dbReference>
<dbReference type="GO" id="GO:0005829">
    <property type="term" value="C:cytosol"/>
    <property type="evidence" value="ECO:0007669"/>
    <property type="project" value="TreeGrafter"/>
</dbReference>
<dbReference type="Pfam" id="PF04082">
    <property type="entry name" value="Fungal_trans"/>
    <property type="match status" value="1"/>
</dbReference>
<dbReference type="Pfam" id="PF05378">
    <property type="entry name" value="Hydant_A_N"/>
    <property type="match status" value="1"/>
</dbReference>
<feature type="compositionally biased region" description="Polar residues" evidence="3">
    <location>
        <begin position="1953"/>
        <end position="1974"/>
    </location>
</feature>
<dbReference type="Pfam" id="PF01968">
    <property type="entry name" value="Hydantoinase_A"/>
    <property type="match status" value="1"/>
</dbReference>
<feature type="region of interest" description="Disordered" evidence="3">
    <location>
        <begin position="1944"/>
        <end position="1974"/>
    </location>
</feature>
<sequence length="2037" mass="220757">MPHADGSPTLPIKGIRIAIDRGGTFTDCLGIVPGRSDILVKLLSNDPANYADAPTEGIRRILETVTGEKIPRGQKIDTSKIESIKMGTTVATNALLERSSTPCALVVTRGFKDLLRIGDQTRPDIFALNIQRPETLFEDVLEVDERVTLYDSTEDVSLTEDTNAEQLGLIRGIGGELIRVIQPLDIEKSREGLQALYDKGVRAIAVTTLHSYTYPGHELQISKIASEIGFTQISLSGQIFPMIKAIARGYSATADAYLTPLTKAYVDGFRKGFVGNLEGSGGVKCEFMQSDGGLIAWQNFSGLRAILSGPAGGVVGYGKTCYDIESKKPVIGFDMGGTSTDVSRYAGKLEHTFESVTAGITIQSPQLEVETVAAGGGSVLTYQNGRFAAGPESASAHPGPVAYRKGGPLTVTDANLVLGRLQAKYFPNLFGKNEDEPLDAEGAHAAFEKMAAEINADLERTGGKAKSIEEIALGFLDVANETMCRPIRSLTEAKGYTPAQHDLAVFGGAGGQHACAIAANLGIGRILIHRYSSILSAYGMALAELVHDLQEPCSLTYSRSNEDLETRFDNLERKVAAKLADDGIPKPLMSFEHYLNLRYAGSDTTFMIERPVDGDFATAFIEEHRRQFSFIMADRDILVEDVRVRGKAQNSSPEPEFILSKQLAEAQPAPVSSNKCTDTVKIFFENGWVSAPLYKLSTLTKGDLINGPAMILDDTQTIVVAPHTKAIILDRHVVIDLEKNVEVTEVKDQDAVGAVDPVRLSVMAHRFMSIAEQMGHALQKTSVSVNIKERLDFSCALFGPSGQLVANAPHVPIHLGSMEQAVVYQHQLHAKHFRPGDVIVANHPISGGTHLPDITCITPVFNQDGTEIIFYTASRGHHQEIGGILPGSMPAGSVELWEEGAAIVSHFLVRDNQFDEAGMRKLMYEDPGQYPGCSGTRKLADNINDLKAQVSANAKGANLVRELIEEFGLEEVHFYMDAITLNAEASVRKFLRETSRKFEGKPLQAVDYMDDGTPIQLTVTIDGETGSAEFDWTGTGAEGYNSYNAPSAITKSASLYVLRCLIAQDIPLNQGCLRPIKFIIPEGTILNPSPTAAVCAGNPITSQRITDVLIKAFEACAASQGDCNVFSFGHGGKDAVTGEETQGFGFCETICGGSGAGEGWHGTSGVHVHITNTRITDPEVLEKRYPVILREFSIREGSGGEGKYRGGNGITRDYEFLRPLSGSIVSERRATRPYGLAGGGPAASGINYLVRKTEQGERWCRLGGRKDFKIATGDRFVIQTPGGGGWGIKDDRNSEPVLAVKRATARHLTQSTVTFPVSLLQGDSKNSVDANINKAAGRCRAALCPLRLRSTVGREFARAPGAAGNASGGRSSVSTRRETMPSVRAAWIKAPNVSAKKTGSQRPKENSAPTAPANLLRSSSTPDTIYGSPSRSRSLPEGVQGQPAEASTTMPPPHSVSGSGSSPPASAGHEYPSGRTEQLRRQLAALLPCQADVDYLASTSGWWFLRRHILPQLLAVPEAGQHELQIPFNVSTVADGHPMTIARLLLCVALGIQQLPLTIDPRRFQTKVPPRELMEKVINSVAAAVTGDDELTGSVEGIECLVLQTVYQINAGNLRRAWLTFRRAISVAQLMGLHRVSLKTSQDVTDPKETRRHNLWYQIMRGERFLSLMLGVPSATGSTPFLFDDHAPWLSTEDRYNQHLCQIAGLVLTRNQADCTHAFSATQEIDERLGLLAKQMPRTWWEIPTVLIDGCTEAAASQLERTLCQIWHFELETLVHLPFMLRAATDRRYEYSRISCLSSCRSLIRRWMVTCSSQSTIFVNTLIEFQAYTATITLLLGLLGPAPSVANPVTLKERDEDLQLVETVVHILEVLKQRGAGVHVVNQGISVIRTLQGVLRNGGIPSKSLRLEIQHFGTISIASSGNVQTLEGERILGATPRLPVPLAGLKATDQAGGPNSTLPPTSARLPSTSNLTPGDQESVAINDDTAWMNNTVLQFTSSQFPTFDMQAMENPSEWATESDVLFFNSLLDTDVGIDSNF</sequence>
<dbReference type="SMART" id="SM00906">
    <property type="entry name" value="Fungal_trans"/>
    <property type="match status" value="1"/>
</dbReference>
<evidence type="ECO:0000259" key="4">
    <source>
        <dbReference type="SMART" id="SM00906"/>
    </source>
</evidence>
<evidence type="ECO:0000256" key="1">
    <source>
        <dbReference type="ARBA" id="ARBA00010403"/>
    </source>
</evidence>
<comment type="caution">
    <text evidence="5">The sequence shown here is derived from an EMBL/GenBank/DDBJ whole genome shotgun (WGS) entry which is preliminary data.</text>
</comment>
<feature type="domain" description="Xylanolytic transcriptional activator regulatory" evidence="4">
    <location>
        <begin position="1617"/>
        <end position="1694"/>
    </location>
</feature>
<dbReference type="Pfam" id="PF02538">
    <property type="entry name" value="Hydantoinase_B"/>
    <property type="match status" value="1"/>
</dbReference>
<dbReference type="STRING" id="1849047.A0A3D8Q759"/>
<dbReference type="EMBL" id="PDLM01000019">
    <property type="protein sequence ID" value="RDW57639.1"/>
    <property type="molecule type" value="Genomic_DNA"/>
</dbReference>
<evidence type="ECO:0000256" key="3">
    <source>
        <dbReference type="SAM" id="MobiDB-lite"/>
    </source>
</evidence>
<evidence type="ECO:0000313" key="5">
    <source>
        <dbReference type="EMBL" id="RDW57639.1"/>
    </source>
</evidence>
<dbReference type="CDD" id="cd12148">
    <property type="entry name" value="fungal_TF_MHR"/>
    <property type="match status" value="1"/>
</dbReference>
<accession>A0A3D8Q759</accession>
<name>A0A3D8Q759_9HELO</name>
<dbReference type="PANTHER" id="PTHR11365">
    <property type="entry name" value="5-OXOPROLINASE RELATED"/>
    <property type="match status" value="1"/>
</dbReference>
<dbReference type="GO" id="GO:0006749">
    <property type="term" value="P:glutathione metabolic process"/>
    <property type="evidence" value="ECO:0007669"/>
    <property type="project" value="TreeGrafter"/>
</dbReference>
<protein>
    <recommendedName>
        <fullName evidence="4">Xylanolytic transcriptional activator regulatory domain-containing protein</fullName>
    </recommendedName>
</protein>
<organism evidence="5 6">
    <name type="scientific">Coleophoma cylindrospora</name>
    <dbReference type="NCBI Taxonomy" id="1849047"/>
    <lineage>
        <taxon>Eukaryota</taxon>
        <taxon>Fungi</taxon>
        <taxon>Dikarya</taxon>
        <taxon>Ascomycota</taxon>
        <taxon>Pezizomycotina</taxon>
        <taxon>Leotiomycetes</taxon>
        <taxon>Helotiales</taxon>
        <taxon>Dermateaceae</taxon>
        <taxon>Coleophoma</taxon>
    </lineage>
</organism>
<dbReference type="GO" id="GO:0008270">
    <property type="term" value="F:zinc ion binding"/>
    <property type="evidence" value="ECO:0007669"/>
    <property type="project" value="InterPro"/>
</dbReference>
<dbReference type="GO" id="GO:0003677">
    <property type="term" value="F:DNA binding"/>
    <property type="evidence" value="ECO:0007669"/>
    <property type="project" value="InterPro"/>
</dbReference>
<dbReference type="InterPro" id="IPR008040">
    <property type="entry name" value="Hydant_A_N"/>
</dbReference>
<feature type="compositionally biased region" description="Polar residues" evidence="3">
    <location>
        <begin position="1416"/>
        <end position="1433"/>
    </location>
</feature>
<proteinExistence type="inferred from homology"/>
<evidence type="ECO:0000256" key="2">
    <source>
        <dbReference type="ARBA" id="ARBA00023242"/>
    </source>
</evidence>
<dbReference type="InterPro" id="IPR002821">
    <property type="entry name" value="Hydantoinase_A"/>
</dbReference>
<feature type="compositionally biased region" description="Low complexity" evidence="3">
    <location>
        <begin position="1359"/>
        <end position="1374"/>
    </location>
</feature>
<reference evidence="5 6" key="1">
    <citation type="journal article" date="2018" name="IMA Fungus">
        <title>IMA Genome-F 9: Draft genome sequence of Annulohypoxylon stygium, Aspergillus mulundensis, Berkeleyomyces basicola (syn. Thielaviopsis basicola), Ceratocystis smalleyi, two Cercospora beticola strains, Coleophoma cylindrospora, Fusarium fracticaudum, Phialophora cf. hyalina, and Morchella septimelata.</title>
        <authorList>
            <person name="Wingfield B.D."/>
            <person name="Bills G.F."/>
            <person name="Dong Y."/>
            <person name="Huang W."/>
            <person name="Nel W.J."/>
            <person name="Swalarsk-Parry B.S."/>
            <person name="Vaghefi N."/>
            <person name="Wilken P.M."/>
            <person name="An Z."/>
            <person name="de Beer Z.W."/>
            <person name="De Vos L."/>
            <person name="Chen L."/>
            <person name="Duong T.A."/>
            <person name="Gao Y."/>
            <person name="Hammerbacher A."/>
            <person name="Kikkert J.R."/>
            <person name="Li Y."/>
            <person name="Li H."/>
            <person name="Li K."/>
            <person name="Li Q."/>
            <person name="Liu X."/>
            <person name="Ma X."/>
            <person name="Naidoo K."/>
            <person name="Pethybridge S.J."/>
            <person name="Sun J."/>
            <person name="Steenkamp E.T."/>
            <person name="van der Nest M.A."/>
            <person name="van Wyk S."/>
            <person name="Wingfield M.J."/>
            <person name="Xiong C."/>
            <person name="Yue Q."/>
            <person name="Zhang X."/>
        </authorList>
    </citation>
    <scope>NUCLEOTIDE SEQUENCE [LARGE SCALE GENOMIC DNA]</scope>
    <source>
        <strain evidence="5 6">BP6252</strain>
    </source>
</reference>
<dbReference type="GO" id="GO:0006351">
    <property type="term" value="P:DNA-templated transcription"/>
    <property type="evidence" value="ECO:0007669"/>
    <property type="project" value="InterPro"/>
</dbReference>
<comment type="similarity">
    <text evidence="1">Belongs to the oxoprolinase family.</text>
</comment>
<dbReference type="InterPro" id="IPR049517">
    <property type="entry name" value="ACX-like_C"/>
</dbReference>
<dbReference type="GO" id="GO:0017168">
    <property type="term" value="F:5-oxoprolinase (ATP-hydrolyzing) activity"/>
    <property type="evidence" value="ECO:0007669"/>
    <property type="project" value="TreeGrafter"/>
</dbReference>
<dbReference type="InterPro" id="IPR003692">
    <property type="entry name" value="Hydantoinase_B"/>
</dbReference>
<feature type="region of interest" description="Disordered" evidence="3">
    <location>
        <begin position="1359"/>
        <end position="1476"/>
    </location>
</feature>
<dbReference type="OrthoDB" id="3643at2759"/>
<gene>
    <name evidence="5" type="ORF">BP6252_13721</name>
</gene>
<dbReference type="Pfam" id="PF19278">
    <property type="entry name" value="Hydant_A_C"/>
    <property type="match status" value="1"/>
</dbReference>